<keyword evidence="3" id="KW-0677">Repeat</keyword>
<dbReference type="InParanoid" id="B8CBJ4"/>
<dbReference type="Pfam" id="PF14580">
    <property type="entry name" value="LRR_9"/>
    <property type="match status" value="1"/>
</dbReference>
<dbReference type="Gene3D" id="3.80.10.10">
    <property type="entry name" value="Ribonuclease Inhibitor"/>
    <property type="match status" value="1"/>
</dbReference>
<dbReference type="GO" id="GO:0030620">
    <property type="term" value="F:U2 snRNA binding"/>
    <property type="evidence" value="ECO:0007669"/>
    <property type="project" value="InterPro"/>
</dbReference>
<evidence type="ECO:0000256" key="1">
    <source>
        <dbReference type="ARBA" id="ARBA00004123"/>
    </source>
</evidence>
<dbReference type="RefSeq" id="XP_002293594.1">
    <property type="nucleotide sequence ID" value="XM_002293558.1"/>
</dbReference>
<evidence type="ECO:0000256" key="3">
    <source>
        <dbReference type="ARBA" id="ARBA00022737"/>
    </source>
</evidence>
<evidence type="ECO:0008006" key="8">
    <source>
        <dbReference type="Google" id="ProtNLM"/>
    </source>
</evidence>
<evidence type="ECO:0000313" key="6">
    <source>
        <dbReference type="EMBL" id="EED89330.1"/>
    </source>
</evidence>
<comment type="similarity">
    <text evidence="5">Belongs to the U2 small nuclear ribonucleoprotein A family.</text>
</comment>
<dbReference type="InterPro" id="IPR044640">
    <property type="entry name" value="RU2A"/>
</dbReference>
<keyword evidence="2" id="KW-0433">Leucine-rich repeat</keyword>
<comment type="subcellular location">
    <subcellularLocation>
        <location evidence="1">Nucleus</location>
    </subcellularLocation>
</comment>
<name>B8CBJ4_THAPS</name>
<evidence type="ECO:0000313" key="7">
    <source>
        <dbReference type="Proteomes" id="UP000001449"/>
    </source>
</evidence>
<evidence type="ECO:0000256" key="2">
    <source>
        <dbReference type="ARBA" id="ARBA00022614"/>
    </source>
</evidence>
<evidence type="ECO:0000256" key="4">
    <source>
        <dbReference type="ARBA" id="ARBA00023242"/>
    </source>
</evidence>
<dbReference type="SUPFAM" id="SSF52058">
    <property type="entry name" value="L domain-like"/>
    <property type="match status" value="1"/>
</dbReference>
<dbReference type="GeneID" id="7447839"/>
<proteinExistence type="inferred from homology"/>
<dbReference type="HOGENOM" id="CLU_061027_2_0_1"/>
<dbReference type="GO" id="GO:0005634">
    <property type="term" value="C:nucleus"/>
    <property type="evidence" value="ECO:0007669"/>
    <property type="project" value="UniProtKB-SubCell"/>
</dbReference>
<keyword evidence="4" id="KW-0539">Nucleus</keyword>
<keyword evidence="7" id="KW-1185">Reference proteome</keyword>
<dbReference type="eggNOG" id="KOG1644">
    <property type="taxonomic scope" value="Eukaryota"/>
</dbReference>
<dbReference type="FunCoup" id="B8CBJ4">
    <property type="interactions" value="613"/>
</dbReference>
<dbReference type="STRING" id="35128.B8CBJ4"/>
<reference evidence="6 7" key="1">
    <citation type="journal article" date="2004" name="Science">
        <title>The genome of the diatom Thalassiosira pseudonana: ecology, evolution, and metabolism.</title>
        <authorList>
            <person name="Armbrust E.V."/>
            <person name="Berges J.A."/>
            <person name="Bowler C."/>
            <person name="Green B.R."/>
            <person name="Martinez D."/>
            <person name="Putnam N.H."/>
            <person name="Zhou S."/>
            <person name="Allen A.E."/>
            <person name="Apt K.E."/>
            <person name="Bechner M."/>
            <person name="Brzezinski M.A."/>
            <person name="Chaal B.K."/>
            <person name="Chiovitti A."/>
            <person name="Davis A.K."/>
            <person name="Demarest M.S."/>
            <person name="Detter J.C."/>
            <person name="Glavina T."/>
            <person name="Goodstein D."/>
            <person name="Hadi M.Z."/>
            <person name="Hellsten U."/>
            <person name="Hildebrand M."/>
            <person name="Jenkins B.D."/>
            <person name="Jurka J."/>
            <person name="Kapitonov V.V."/>
            <person name="Kroger N."/>
            <person name="Lau W.W."/>
            <person name="Lane T.W."/>
            <person name="Larimer F.W."/>
            <person name="Lippmeier J.C."/>
            <person name="Lucas S."/>
            <person name="Medina M."/>
            <person name="Montsant A."/>
            <person name="Obornik M."/>
            <person name="Parker M.S."/>
            <person name="Palenik B."/>
            <person name="Pazour G.J."/>
            <person name="Richardson P.M."/>
            <person name="Rynearson T.A."/>
            <person name="Saito M.A."/>
            <person name="Schwartz D.C."/>
            <person name="Thamatrakoln K."/>
            <person name="Valentin K."/>
            <person name="Vardi A."/>
            <person name="Wilkerson F.P."/>
            <person name="Rokhsar D.S."/>
        </authorList>
    </citation>
    <scope>NUCLEOTIDE SEQUENCE [LARGE SCALE GENOMIC DNA]</scope>
    <source>
        <strain evidence="6 7">CCMP1335</strain>
    </source>
</reference>
<evidence type="ECO:0000256" key="5">
    <source>
        <dbReference type="ARBA" id="ARBA00024196"/>
    </source>
</evidence>
<protein>
    <recommendedName>
        <fullName evidence="8">U2A'/phosphoprotein 32 family A C-terminal domain-containing protein</fullName>
    </recommendedName>
</protein>
<feature type="non-terminal residue" evidence="6">
    <location>
        <position position="1"/>
    </location>
</feature>
<accession>B8CBJ4</accession>
<reference evidence="6 7" key="2">
    <citation type="journal article" date="2008" name="Nature">
        <title>The Phaeodactylum genome reveals the evolutionary history of diatom genomes.</title>
        <authorList>
            <person name="Bowler C."/>
            <person name="Allen A.E."/>
            <person name="Badger J.H."/>
            <person name="Grimwood J."/>
            <person name="Jabbari K."/>
            <person name="Kuo A."/>
            <person name="Maheswari U."/>
            <person name="Martens C."/>
            <person name="Maumus F."/>
            <person name="Otillar R.P."/>
            <person name="Rayko E."/>
            <person name="Salamov A."/>
            <person name="Vandepoele K."/>
            <person name="Beszteri B."/>
            <person name="Gruber A."/>
            <person name="Heijde M."/>
            <person name="Katinka M."/>
            <person name="Mock T."/>
            <person name="Valentin K."/>
            <person name="Verret F."/>
            <person name="Berges J.A."/>
            <person name="Brownlee C."/>
            <person name="Cadoret J.P."/>
            <person name="Chiovitti A."/>
            <person name="Choi C.J."/>
            <person name="Coesel S."/>
            <person name="De Martino A."/>
            <person name="Detter J.C."/>
            <person name="Durkin C."/>
            <person name="Falciatore A."/>
            <person name="Fournet J."/>
            <person name="Haruta M."/>
            <person name="Huysman M.J."/>
            <person name="Jenkins B.D."/>
            <person name="Jiroutova K."/>
            <person name="Jorgensen R.E."/>
            <person name="Joubert Y."/>
            <person name="Kaplan A."/>
            <person name="Kroger N."/>
            <person name="Kroth P.G."/>
            <person name="La Roche J."/>
            <person name="Lindquist E."/>
            <person name="Lommer M."/>
            <person name="Martin-Jezequel V."/>
            <person name="Lopez P.J."/>
            <person name="Lucas S."/>
            <person name="Mangogna M."/>
            <person name="McGinnis K."/>
            <person name="Medlin L.K."/>
            <person name="Montsant A."/>
            <person name="Oudot-Le Secq M.P."/>
            <person name="Napoli C."/>
            <person name="Obornik M."/>
            <person name="Parker M.S."/>
            <person name="Petit J.L."/>
            <person name="Porcel B.M."/>
            <person name="Poulsen N."/>
            <person name="Robison M."/>
            <person name="Rychlewski L."/>
            <person name="Rynearson T.A."/>
            <person name="Schmutz J."/>
            <person name="Shapiro H."/>
            <person name="Siaut M."/>
            <person name="Stanley M."/>
            <person name="Sussman M.R."/>
            <person name="Taylor A.R."/>
            <person name="Vardi A."/>
            <person name="von Dassow P."/>
            <person name="Vyverman W."/>
            <person name="Willis A."/>
            <person name="Wyrwicz L.S."/>
            <person name="Rokhsar D.S."/>
            <person name="Weissenbach J."/>
            <person name="Armbrust E.V."/>
            <person name="Green B.R."/>
            <person name="Van de Peer Y."/>
            <person name="Grigoriev I.V."/>
        </authorList>
    </citation>
    <scope>NUCLEOTIDE SEQUENCE [LARGE SCALE GENOMIC DNA]</scope>
    <source>
        <strain evidence="6 7">CCMP1335</strain>
    </source>
</reference>
<dbReference type="EMBL" id="CM000648">
    <property type="protein sequence ID" value="EED89330.1"/>
    <property type="molecule type" value="Genomic_DNA"/>
</dbReference>
<dbReference type="OMA" id="PNYREYM"/>
<dbReference type="AlphaFoldDB" id="B8CBJ4"/>
<dbReference type="GO" id="GO:0000398">
    <property type="term" value="P:mRNA splicing, via spliceosome"/>
    <property type="evidence" value="ECO:0007669"/>
    <property type="project" value="InterPro"/>
</dbReference>
<dbReference type="InterPro" id="IPR032675">
    <property type="entry name" value="LRR_dom_sf"/>
</dbReference>
<dbReference type="KEGG" id="tps:THAPSDRAFT_37240"/>
<dbReference type="PANTHER" id="PTHR10552:SF6">
    <property type="entry name" value="U2 SMALL NUCLEAR RIBONUCLEOPROTEIN A"/>
    <property type="match status" value="1"/>
</dbReference>
<organism evidence="6 7">
    <name type="scientific">Thalassiosira pseudonana</name>
    <name type="common">Marine diatom</name>
    <name type="synonym">Cyclotella nana</name>
    <dbReference type="NCBI Taxonomy" id="35128"/>
    <lineage>
        <taxon>Eukaryota</taxon>
        <taxon>Sar</taxon>
        <taxon>Stramenopiles</taxon>
        <taxon>Ochrophyta</taxon>
        <taxon>Bacillariophyta</taxon>
        <taxon>Coscinodiscophyceae</taxon>
        <taxon>Thalassiosirophycidae</taxon>
        <taxon>Thalassiosirales</taxon>
        <taxon>Thalassiosiraceae</taxon>
        <taxon>Thalassiosira</taxon>
    </lineage>
</organism>
<dbReference type="PaxDb" id="35128-Thaps37240"/>
<gene>
    <name evidence="6" type="ORF">THAPSDRAFT_37240</name>
</gene>
<sequence length="162" mass="18235">MRLSANIIQSAEQRTNPLGEREILLRSLAIPTVEHLSVTRDQFDSIDMSNNHLVHLTNFPKLHRLTSLNLGGNGITTVDGKNLRRNVPELKSLVLTGNGVRGWNVLGDLGAGCPKLEFLSLVGNPVTRRQHYRLYAIHKIPSLKVLDFTKIKQSERERAQRL</sequence>
<dbReference type="Proteomes" id="UP000001449">
    <property type="component" value="Chromosome 13"/>
</dbReference>
<dbReference type="PANTHER" id="PTHR10552">
    <property type="entry name" value="U2 SMALL NUCLEAR RIBONUCLEOPROTEIN A"/>
    <property type="match status" value="1"/>
</dbReference>